<dbReference type="EMBL" id="HQ728266">
    <property type="protein sequence ID" value="AEJ81534.1"/>
    <property type="molecule type" value="Genomic_DNA"/>
</dbReference>
<protein>
    <submittedName>
        <fullName evidence="1">Gp015</fullName>
    </submittedName>
</protein>
<dbReference type="KEGG" id="vg:14013703"/>
<accession>G0YQA7</accession>
<evidence type="ECO:0000313" key="1">
    <source>
        <dbReference type="EMBL" id="AEJ81534.1"/>
    </source>
</evidence>
<reference evidence="1 2" key="1">
    <citation type="journal article" date="2011" name="Appl. Environ. Microbiol.">
        <title>Novel Virulent and Broad-Host-Range Erwinia amylovora Bacteriophages Reveal a High Degree of Mosaicism and a Relationship to Enterobacteriaceae Phages.</title>
        <authorList>
            <person name="Born Y."/>
            <person name="Fieseler L."/>
            <person name="Marazzi J."/>
            <person name="Lurz R."/>
            <person name="Duffy B."/>
            <person name="Loessner M.J."/>
        </authorList>
    </citation>
    <scope>NUCLEOTIDE SEQUENCE [LARGE SCALE GENOMIC DNA]</scope>
</reference>
<dbReference type="GeneID" id="14013703"/>
<sequence length="67" mass="7282">MGTGSIIHLYVLATMDVQPTAPGYDAVMGYTNLVWNNFPNDPELSTLLHDTAQQSAIRCTVLAMPTD</sequence>
<dbReference type="RefSeq" id="YP_007005751.1">
    <property type="nucleotide sequence ID" value="NC_019514.1"/>
</dbReference>
<dbReference type="Proteomes" id="UP000008893">
    <property type="component" value="Segment"/>
</dbReference>
<evidence type="ECO:0000313" key="2">
    <source>
        <dbReference type="Proteomes" id="UP000008893"/>
    </source>
</evidence>
<organism evidence="1 2">
    <name type="scientific">Erwinia phage vB_EamP-S6</name>
    <dbReference type="NCBI Taxonomy" id="1051675"/>
    <lineage>
        <taxon>Viruses</taxon>
        <taxon>Duplodnaviria</taxon>
        <taxon>Heunggongvirae</taxon>
        <taxon>Uroviricota</taxon>
        <taxon>Caudoviricetes</taxon>
        <taxon>Schitoviridae</taxon>
        <taxon>Waedenswilvirus</taxon>
        <taxon>Waedenswilvirus S6</taxon>
    </lineage>
</organism>
<keyword evidence="2" id="KW-1185">Reference proteome</keyword>
<name>G0YQA7_9CAUD</name>
<proteinExistence type="predicted"/>